<keyword evidence="3" id="KW-1185">Reference proteome</keyword>
<dbReference type="EMBL" id="QWLB01000020">
    <property type="protein sequence ID" value="RIH92420.1"/>
    <property type="molecule type" value="Genomic_DNA"/>
</dbReference>
<dbReference type="Proteomes" id="UP000266178">
    <property type="component" value="Unassembled WGS sequence"/>
</dbReference>
<feature type="region of interest" description="Disordered" evidence="1">
    <location>
        <begin position="157"/>
        <end position="195"/>
    </location>
</feature>
<organism evidence="2 3">
    <name type="scientific">Meiothermus granaticius NBRC 107808</name>
    <dbReference type="NCBI Taxonomy" id="1227551"/>
    <lineage>
        <taxon>Bacteria</taxon>
        <taxon>Thermotogati</taxon>
        <taxon>Deinococcota</taxon>
        <taxon>Deinococci</taxon>
        <taxon>Thermales</taxon>
        <taxon>Thermaceae</taxon>
        <taxon>Meiothermus</taxon>
    </lineage>
</organism>
<evidence type="ECO:0000313" key="3">
    <source>
        <dbReference type="Proteomes" id="UP000266178"/>
    </source>
</evidence>
<sequence length="233" mass="25493">MNETRSRPTPSLHRFFTQLAHHKVMPTLHVHKTLWMMIAMLALGVGLAQSPTPAPSSPGGRTGMSDEMRKKLQAYRPVFDLTQSVALMNELDRQKGLAFSKAQAQKLLPLLKGLTTRSDLKPAEADKILSTIEDTILTDAQLQWMDTTRLAREEQLRQRTQAQGQQGQGGVRLPGAPPIGGLGGQRSGQTRQGGSRAGLFQALQEGKPFNPFKEGRAKENLEALIALLGQRAA</sequence>
<name>A0A399F8I1_9DEIN</name>
<gene>
    <name evidence="2" type="ORF">Mgrana_01716</name>
</gene>
<evidence type="ECO:0000313" key="2">
    <source>
        <dbReference type="EMBL" id="RIH92420.1"/>
    </source>
</evidence>
<proteinExistence type="predicted"/>
<comment type="caution">
    <text evidence="2">The sequence shown here is derived from an EMBL/GenBank/DDBJ whole genome shotgun (WGS) entry which is preliminary data.</text>
</comment>
<reference evidence="2 3" key="1">
    <citation type="submission" date="2018-08" db="EMBL/GenBank/DDBJ databases">
        <title>Meiothermus granaticius genome AF-68 sequencing project.</title>
        <authorList>
            <person name="Da Costa M.S."/>
            <person name="Albuquerque L."/>
            <person name="Raposo P."/>
            <person name="Froufe H.J.C."/>
            <person name="Barroso C.S."/>
            <person name="Egas C."/>
        </authorList>
    </citation>
    <scope>NUCLEOTIDE SEQUENCE [LARGE SCALE GENOMIC DNA]</scope>
    <source>
        <strain evidence="2 3">AF-68</strain>
    </source>
</reference>
<evidence type="ECO:0000256" key="1">
    <source>
        <dbReference type="SAM" id="MobiDB-lite"/>
    </source>
</evidence>
<accession>A0A399F8I1</accession>
<protein>
    <submittedName>
        <fullName evidence="2">Uncharacterized protein</fullName>
    </submittedName>
</protein>
<feature type="compositionally biased region" description="Gly residues" evidence="1">
    <location>
        <begin position="166"/>
        <end position="186"/>
    </location>
</feature>
<dbReference type="AlphaFoldDB" id="A0A399F8I1"/>